<keyword evidence="5 9" id="KW-0297">G-protein coupled receptor</keyword>
<name>A0A816FDU6_9BILA</name>
<feature type="transmembrane region" description="Helical" evidence="10">
    <location>
        <begin position="362"/>
        <end position="384"/>
    </location>
</feature>
<dbReference type="SUPFAM" id="SSF81321">
    <property type="entry name" value="Family A G protein-coupled receptor-like"/>
    <property type="match status" value="1"/>
</dbReference>
<dbReference type="Pfam" id="PF00001">
    <property type="entry name" value="7tm_1"/>
    <property type="match status" value="1"/>
</dbReference>
<dbReference type="GO" id="GO:0007187">
    <property type="term" value="P:G protein-coupled receptor signaling pathway, coupled to cyclic nucleotide second messenger"/>
    <property type="evidence" value="ECO:0007669"/>
    <property type="project" value="TreeGrafter"/>
</dbReference>
<feature type="transmembrane region" description="Helical" evidence="10">
    <location>
        <begin position="88"/>
        <end position="109"/>
    </location>
</feature>
<protein>
    <recommendedName>
        <fullName evidence="11">G-protein coupled receptors family 1 profile domain-containing protein</fullName>
    </recommendedName>
</protein>
<accession>A0A816FDU6</accession>
<keyword evidence="3 9" id="KW-0812">Transmembrane</keyword>
<feature type="transmembrane region" description="Helical" evidence="10">
    <location>
        <begin position="183"/>
        <end position="203"/>
    </location>
</feature>
<dbReference type="GO" id="GO:0004993">
    <property type="term" value="F:G protein-coupled serotonin receptor activity"/>
    <property type="evidence" value="ECO:0007669"/>
    <property type="project" value="TreeGrafter"/>
</dbReference>
<sequence length="438" mass="51084">MNISNQSSGGIEIILFGIFLSLIALITSIGNIIVLMAFYFDKQLRTINDYFILNMAIADFLVGFICIPFYIPFSLTQIWPFGRFFCKIWVTIDDVSTMASVINIVAISINRYWSIAYPISYRKYARLNFVYLSMGFIWFLSFINFAPGIWLISFFIKINESGNECLGDYNQSVVYMIIAQFNYFIWPFLLLCLFNILIMLNIWKRTKKMDRSKHFIKNKSSLKFQINKQEKTYSSCNSLVINQQDFEKKEQEQYKSSLDCPEGTTTYLTSSIEQYSSYIKTQQTNSLNSSIKSTTTTKDHCLSSPLILSRTYSNLNLKTSSVYSTVDYPYSSQIPLNQSKSNIRLNQRDLRIARDKKAARSLFILVIVFLIFLFPYVTCAVASTAGFNISSKLMQISFWLLWLNSTFNPFLYPFIQIKYRRAYSKLFQSFLKYFHIKQ</sequence>
<feature type="domain" description="G-protein coupled receptors family 1 profile" evidence="11">
    <location>
        <begin position="30"/>
        <end position="412"/>
    </location>
</feature>
<reference evidence="13" key="1">
    <citation type="submission" date="2021-02" db="EMBL/GenBank/DDBJ databases">
        <authorList>
            <person name="Nowell W R."/>
        </authorList>
    </citation>
    <scope>NUCLEOTIDE SEQUENCE</scope>
</reference>
<comment type="subcellular location">
    <subcellularLocation>
        <location evidence="1">Cell membrane</location>
        <topology evidence="1">Multi-pass membrane protein</topology>
    </subcellularLocation>
</comment>
<keyword evidence="7 9" id="KW-0675">Receptor</keyword>
<evidence type="ECO:0000313" key="14">
    <source>
        <dbReference type="Proteomes" id="UP000663832"/>
    </source>
</evidence>
<dbReference type="PANTHER" id="PTHR24247">
    <property type="entry name" value="5-HYDROXYTRYPTAMINE RECEPTOR"/>
    <property type="match status" value="1"/>
</dbReference>
<keyword evidence="14" id="KW-1185">Reference proteome</keyword>
<evidence type="ECO:0000256" key="7">
    <source>
        <dbReference type="ARBA" id="ARBA00023170"/>
    </source>
</evidence>
<dbReference type="EMBL" id="CAJNOM010004965">
    <property type="protein sequence ID" value="CAF1660255.1"/>
    <property type="molecule type" value="Genomic_DNA"/>
</dbReference>
<evidence type="ECO:0000313" key="13">
    <source>
        <dbReference type="EMBL" id="CAF1660255.1"/>
    </source>
</evidence>
<feature type="transmembrane region" description="Helical" evidence="10">
    <location>
        <begin position="129"/>
        <end position="156"/>
    </location>
</feature>
<evidence type="ECO:0000256" key="9">
    <source>
        <dbReference type="RuleBase" id="RU000688"/>
    </source>
</evidence>
<evidence type="ECO:0000259" key="11">
    <source>
        <dbReference type="PROSITE" id="PS50262"/>
    </source>
</evidence>
<evidence type="ECO:0000256" key="5">
    <source>
        <dbReference type="ARBA" id="ARBA00023040"/>
    </source>
</evidence>
<dbReference type="Gene3D" id="1.20.1070.10">
    <property type="entry name" value="Rhodopsin 7-helix transmembrane proteins"/>
    <property type="match status" value="2"/>
</dbReference>
<evidence type="ECO:0000256" key="4">
    <source>
        <dbReference type="ARBA" id="ARBA00022989"/>
    </source>
</evidence>
<dbReference type="GO" id="GO:0030425">
    <property type="term" value="C:dendrite"/>
    <property type="evidence" value="ECO:0007669"/>
    <property type="project" value="TreeGrafter"/>
</dbReference>
<dbReference type="InterPro" id="IPR017452">
    <property type="entry name" value="GPCR_Rhodpsn_7TM"/>
</dbReference>
<evidence type="ECO:0000313" key="12">
    <source>
        <dbReference type="EMBL" id="CAF1548498.1"/>
    </source>
</evidence>
<keyword evidence="4 10" id="KW-1133">Transmembrane helix</keyword>
<evidence type="ECO:0000256" key="2">
    <source>
        <dbReference type="ARBA" id="ARBA00022475"/>
    </source>
</evidence>
<feature type="transmembrane region" description="Helical" evidence="10">
    <location>
        <begin position="13"/>
        <end position="39"/>
    </location>
</feature>
<dbReference type="OrthoDB" id="10071887at2759"/>
<evidence type="ECO:0000256" key="10">
    <source>
        <dbReference type="SAM" id="Phobius"/>
    </source>
</evidence>
<dbReference type="Proteomes" id="UP000663832">
    <property type="component" value="Unassembled WGS sequence"/>
</dbReference>
<dbReference type="PROSITE" id="PS00237">
    <property type="entry name" value="G_PROTEIN_RECEP_F1_1"/>
    <property type="match status" value="1"/>
</dbReference>
<evidence type="ECO:0000256" key="3">
    <source>
        <dbReference type="ARBA" id="ARBA00022692"/>
    </source>
</evidence>
<dbReference type="PANTHER" id="PTHR24247:SF195">
    <property type="entry name" value="G-PROTEIN COUPLED RECEPTORS FAMILY 1 PROFILE DOMAIN-CONTAINING PROTEIN"/>
    <property type="match status" value="1"/>
</dbReference>
<evidence type="ECO:0000256" key="6">
    <source>
        <dbReference type="ARBA" id="ARBA00023136"/>
    </source>
</evidence>
<feature type="transmembrane region" description="Helical" evidence="10">
    <location>
        <begin position="396"/>
        <end position="415"/>
    </location>
</feature>
<evidence type="ECO:0000256" key="8">
    <source>
        <dbReference type="ARBA" id="ARBA00023224"/>
    </source>
</evidence>
<evidence type="ECO:0000256" key="1">
    <source>
        <dbReference type="ARBA" id="ARBA00004651"/>
    </source>
</evidence>
<comment type="similarity">
    <text evidence="9">Belongs to the G-protein coupled receptor 1 family.</text>
</comment>
<gene>
    <name evidence="12" type="ORF">BJG266_LOCUS46063</name>
    <name evidence="13" type="ORF">QVE165_LOCUS63091</name>
</gene>
<dbReference type="PROSITE" id="PS50262">
    <property type="entry name" value="G_PROTEIN_RECEP_F1_2"/>
    <property type="match status" value="1"/>
</dbReference>
<feature type="transmembrane region" description="Helical" evidence="10">
    <location>
        <begin position="51"/>
        <end position="73"/>
    </location>
</feature>
<dbReference type="SMART" id="SM01381">
    <property type="entry name" value="7TM_GPCR_Srsx"/>
    <property type="match status" value="1"/>
</dbReference>
<dbReference type="AlphaFoldDB" id="A0A816FDU6"/>
<dbReference type="EMBL" id="CAJNOI010004572">
    <property type="protein sequence ID" value="CAF1548498.1"/>
    <property type="molecule type" value="Genomic_DNA"/>
</dbReference>
<keyword evidence="2" id="KW-1003">Cell membrane</keyword>
<dbReference type="GO" id="GO:0045202">
    <property type="term" value="C:synapse"/>
    <property type="evidence" value="ECO:0007669"/>
    <property type="project" value="TreeGrafter"/>
</dbReference>
<dbReference type="Proteomes" id="UP000663877">
    <property type="component" value="Unassembled WGS sequence"/>
</dbReference>
<dbReference type="InterPro" id="IPR000276">
    <property type="entry name" value="GPCR_Rhodpsn"/>
</dbReference>
<dbReference type="GO" id="GO:0005886">
    <property type="term" value="C:plasma membrane"/>
    <property type="evidence" value="ECO:0007669"/>
    <property type="project" value="UniProtKB-SubCell"/>
</dbReference>
<keyword evidence="6 10" id="KW-0472">Membrane</keyword>
<dbReference type="PRINTS" id="PR00237">
    <property type="entry name" value="GPCRRHODOPSN"/>
</dbReference>
<dbReference type="GO" id="GO:0007197">
    <property type="term" value="P:adenylate cyclase-inhibiting G protein-coupled acetylcholine receptor signaling pathway"/>
    <property type="evidence" value="ECO:0007669"/>
    <property type="project" value="TreeGrafter"/>
</dbReference>
<dbReference type="GO" id="GO:0016907">
    <property type="term" value="F:G protein-coupled acetylcholine receptor activity"/>
    <property type="evidence" value="ECO:0007669"/>
    <property type="project" value="TreeGrafter"/>
</dbReference>
<proteinExistence type="inferred from homology"/>
<comment type="caution">
    <text evidence="13">The sequence shown here is derived from an EMBL/GenBank/DDBJ whole genome shotgun (WGS) entry which is preliminary data.</text>
</comment>
<keyword evidence="8 9" id="KW-0807">Transducer</keyword>
<organism evidence="13 14">
    <name type="scientific">Adineta steineri</name>
    <dbReference type="NCBI Taxonomy" id="433720"/>
    <lineage>
        <taxon>Eukaryota</taxon>
        <taxon>Metazoa</taxon>
        <taxon>Spiralia</taxon>
        <taxon>Gnathifera</taxon>
        <taxon>Rotifera</taxon>
        <taxon>Eurotatoria</taxon>
        <taxon>Bdelloidea</taxon>
        <taxon>Adinetida</taxon>
        <taxon>Adinetidae</taxon>
        <taxon>Adineta</taxon>
    </lineage>
</organism>